<name>A0AAW0DYC9_9AGAR</name>
<sequence>MPQAIQVDLHTHIHHFLPPTMTAFQPASSSSASSTALATELQDLVALVGRLSTASAETMRLAVEVQTRLSVVLAGGSAAAPPPPATPLSAIPAATIPAAATPDAAPRTPTPTPDPTADDPAGPLFVRGIPKTPAELERDHPPGSGEVWYVVILGREPGLYAKAADADYQCNGIPHQYKVKKTSRTDAISCYRSLYNGPEGKGVEKWNEVV</sequence>
<comment type="caution">
    <text evidence="2">The sequence shown here is derived from an EMBL/GenBank/DDBJ whole genome shotgun (WGS) entry which is preliminary data.</text>
</comment>
<evidence type="ECO:0000256" key="1">
    <source>
        <dbReference type="SAM" id="MobiDB-lite"/>
    </source>
</evidence>
<keyword evidence="3" id="KW-1185">Reference proteome</keyword>
<reference evidence="2 3" key="1">
    <citation type="journal article" date="2024" name="J Genomics">
        <title>Draft genome sequencing and assembly of Favolaschia claudopus CIRM-BRFM 2984 isolated from oak limbs.</title>
        <authorList>
            <person name="Navarro D."/>
            <person name="Drula E."/>
            <person name="Chaduli D."/>
            <person name="Cazenave R."/>
            <person name="Ahrendt S."/>
            <person name="Wang J."/>
            <person name="Lipzen A."/>
            <person name="Daum C."/>
            <person name="Barry K."/>
            <person name="Grigoriev I.V."/>
            <person name="Favel A."/>
            <person name="Rosso M.N."/>
            <person name="Martin F."/>
        </authorList>
    </citation>
    <scope>NUCLEOTIDE SEQUENCE [LARGE SCALE GENOMIC DNA]</scope>
    <source>
        <strain evidence="2 3">CIRM-BRFM 2984</strain>
    </source>
</reference>
<evidence type="ECO:0000313" key="2">
    <source>
        <dbReference type="EMBL" id="KAK7055698.1"/>
    </source>
</evidence>
<protein>
    <submittedName>
        <fullName evidence="2">Uncharacterized protein</fullName>
    </submittedName>
</protein>
<organism evidence="2 3">
    <name type="scientific">Favolaschia claudopus</name>
    <dbReference type="NCBI Taxonomy" id="2862362"/>
    <lineage>
        <taxon>Eukaryota</taxon>
        <taxon>Fungi</taxon>
        <taxon>Dikarya</taxon>
        <taxon>Basidiomycota</taxon>
        <taxon>Agaricomycotina</taxon>
        <taxon>Agaricomycetes</taxon>
        <taxon>Agaricomycetidae</taxon>
        <taxon>Agaricales</taxon>
        <taxon>Marasmiineae</taxon>
        <taxon>Mycenaceae</taxon>
        <taxon>Favolaschia</taxon>
    </lineage>
</organism>
<feature type="region of interest" description="Disordered" evidence="1">
    <location>
        <begin position="100"/>
        <end position="121"/>
    </location>
</feature>
<gene>
    <name evidence="2" type="ORF">R3P38DRAFT_3170372</name>
</gene>
<dbReference type="EMBL" id="JAWWNJ010000005">
    <property type="protein sequence ID" value="KAK7055698.1"/>
    <property type="molecule type" value="Genomic_DNA"/>
</dbReference>
<dbReference type="Proteomes" id="UP001362999">
    <property type="component" value="Unassembled WGS sequence"/>
</dbReference>
<evidence type="ECO:0000313" key="3">
    <source>
        <dbReference type="Proteomes" id="UP001362999"/>
    </source>
</evidence>
<accession>A0AAW0DYC9</accession>
<proteinExistence type="predicted"/>
<dbReference type="AlphaFoldDB" id="A0AAW0DYC9"/>